<comment type="caution">
    <text evidence="2">The sequence shown here is derived from an EMBL/GenBank/DDBJ whole genome shotgun (WGS) entry which is preliminary data.</text>
</comment>
<gene>
    <name evidence="2" type="ORF">Pcinc_038461</name>
</gene>
<evidence type="ECO:0000256" key="1">
    <source>
        <dbReference type="SAM" id="Phobius"/>
    </source>
</evidence>
<dbReference type="EMBL" id="JAWQEG010006347">
    <property type="protein sequence ID" value="KAK3855114.1"/>
    <property type="molecule type" value="Genomic_DNA"/>
</dbReference>
<reference evidence="2" key="1">
    <citation type="submission" date="2023-10" db="EMBL/GenBank/DDBJ databases">
        <title>Genome assemblies of two species of porcelain crab, Petrolisthes cinctipes and Petrolisthes manimaculis (Anomura: Porcellanidae).</title>
        <authorList>
            <person name="Angst P."/>
        </authorList>
    </citation>
    <scope>NUCLEOTIDE SEQUENCE</scope>
    <source>
        <strain evidence="2">PB745_01</strain>
        <tissue evidence="2">Gill</tissue>
    </source>
</reference>
<feature type="transmembrane region" description="Helical" evidence="1">
    <location>
        <begin position="12"/>
        <end position="40"/>
    </location>
</feature>
<evidence type="ECO:0000313" key="2">
    <source>
        <dbReference type="EMBL" id="KAK3855114.1"/>
    </source>
</evidence>
<keyword evidence="1" id="KW-0472">Membrane</keyword>
<evidence type="ECO:0000313" key="3">
    <source>
        <dbReference type="Proteomes" id="UP001286313"/>
    </source>
</evidence>
<keyword evidence="3" id="KW-1185">Reference proteome</keyword>
<feature type="transmembrane region" description="Helical" evidence="1">
    <location>
        <begin position="99"/>
        <end position="121"/>
    </location>
</feature>
<dbReference type="Proteomes" id="UP001286313">
    <property type="component" value="Unassembled WGS sequence"/>
</dbReference>
<proteinExistence type="predicted"/>
<name>A0AAE1BTP4_PETCI</name>
<accession>A0AAE1BTP4</accession>
<sequence length="246" mass="27576">MPAQTRIMSRRHVVELASGIAIAVIGAVVMVAALMCLLTAREINRTSNLEAQLTSRQEGTAESACGPRPQVNYWTPYHTKARYQAYNYCLAHLLARPNFLSSFFTLVPMVIVLVLVAVTWFRTKTSLPSSAIEQSRACARVGDNEEHIHYEFGPSAAETQDEDSVLPLEEVRYDMKMNEDDVRVRLHLQVDQCDCQGECVPSTEDMALLHARYFSQIPANSESAQDIKEAITNITKKFFTEKGMSL</sequence>
<keyword evidence="1" id="KW-1133">Transmembrane helix</keyword>
<protein>
    <submittedName>
        <fullName evidence="2">Uncharacterized protein</fullName>
    </submittedName>
</protein>
<keyword evidence="1" id="KW-0812">Transmembrane</keyword>
<dbReference type="AlphaFoldDB" id="A0AAE1BTP4"/>
<organism evidence="2 3">
    <name type="scientific">Petrolisthes cinctipes</name>
    <name type="common">Flat porcelain crab</name>
    <dbReference type="NCBI Taxonomy" id="88211"/>
    <lineage>
        <taxon>Eukaryota</taxon>
        <taxon>Metazoa</taxon>
        <taxon>Ecdysozoa</taxon>
        <taxon>Arthropoda</taxon>
        <taxon>Crustacea</taxon>
        <taxon>Multicrustacea</taxon>
        <taxon>Malacostraca</taxon>
        <taxon>Eumalacostraca</taxon>
        <taxon>Eucarida</taxon>
        <taxon>Decapoda</taxon>
        <taxon>Pleocyemata</taxon>
        <taxon>Anomura</taxon>
        <taxon>Galatheoidea</taxon>
        <taxon>Porcellanidae</taxon>
        <taxon>Petrolisthes</taxon>
    </lineage>
</organism>